<feature type="transmembrane region" description="Helical" evidence="2">
    <location>
        <begin position="193"/>
        <end position="214"/>
    </location>
</feature>
<organism evidence="3 4">
    <name type="scientific">Leucobacter chromiireducens subsp. chromiireducens</name>
    <dbReference type="NCBI Taxonomy" id="660067"/>
    <lineage>
        <taxon>Bacteria</taxon>
        <taxon>Bacillati</taxon>
        <taxon>Actinomycetota</taxon>
        <taxon>Actinomycetes</taxon>
        <taxon>Micrococcales</taxon>
        <taxon>Microbacteriaceae</taxon>
        <taxon>Leucobacter</taxon>
    </lineage>
</organism>
<proteinExistence type="predicted"/>
<feature type="region of interest" description="Disordered" evidence="1">
    <location>
        <begin position="335"/>
        <end position="356"/>
    </location>
</feature>
<name>A0ABS1SSD7_9MICO</name>
<gene>
    <name evidence="3" type="ORF">D3226_13985</name>
</gene>
<accession>A0ABS1SSD7</accession>
<reference evidence="3 4" key="1">
    <citation type="submission" date="2018-09" db="EMBL/GenBank/DDBJ databases">
        <title>Comparative genomics of Leucobacter spp.</title>
        <authorList>
            <person name="Reis A.C."/>
            <person name="Kolvenbach B.A."/>
            <person name="Corvini P.F.X."/>
            <person name="Nunes O.C."/>
        </authorList>
    </citation>
    <scope>NUCLEOTIDE SEQUENCE [LARGE SCALE GENOMIC DNA]</scope>
    <source>
        <strain evidence="3 4">L-1</strain>
    </source>
</reference>
<feature type="transmembrane region" description="Helical" evidence="2">
    <location>
        <begin position="97"/>
        <end position="118"/>
    </location>
</feature>
<evidence type="ECO:0000256" key="2">
    <source>
        <dbReference type="SAM" id="Phobius"/>
    </source>
</evidence>
<evidence type="ECO:0000313" key="3">
    <source>
        <dbReference type="EMBL" id="MBL3691050.1"/>
    </source>
</evidence>
<feature type="transmembrane region" description="Helical" evidence="2">
    <location>
        <begin position="159"/>
        <end position="181"/>
    </location>
</feature>
<keyword evidence="2" id="KW-0812">Transmembrane</keyword>
<evidence type="ECO:0000256" key="1">
    <source>
        <dbReference type="SAM" id="MobiDB-lite"/>
    </source>
</evidence>
<feature type="transmembrane region" description="Helical" evidence="2">
    <location>
        <begin position="5"/>
        <end position="22"/>
    </location>
</feature>
<keyword evidence="4" id="KW-1185">Reference proteome</keyword>
<keyword evidence="2" id="KW-0472">Membrane</keyword>
<keyword evidence="2" id="KW-1133">Transmembrane helix</keyword>
<comment type="caution">
    <text evidence="3">The sequence shown here is derived from an EMBL/GenBank/DDBJ whole genome shotgun (WGS) entry which is preliminary data.</text>
</comment>
<feature type="transmembrane region" description="Helical" evidence="2">
    <location>
        <begin position="28"/>
        <end position="47"/>
    </location>
</feature>
<protein>
    <submittedName>
        <fullName evidence="3">Uncharacterized protein</fullName>
    </submittedName>
</protein>
<dbReference type="Proteomes" id="UP001646141">
    <property type="component" value="Unassembled WGS sequence"/>
</dbReference>
<dbReference type="RefSeq" id="WP_202383231.1">
    <property type="nucleotide sequence ID" value="NZ_BAAAMA010000011.1"/>
</dbReference>
<evidence type="ECO:0000313" key="4">
    <source>
        <dbReference type="Proteomes" id="UP001646141"/>
    </source>
</evidence>
<sequence>MFSSAGGWALITGAVAVLWALLGDGTAFGPMVFALVAGFFLGYVVLGAFRRGLSARADLLLHILLAALLGLVGMFIVPRLAEIMPWLRSWAPQPVLALVPVVGMVVVSFTAVVWLLLLSRAVAAIPNRDPRDRPAPEWEVRTSSGTEAWVTAVPMTRRAYGWVVALVGVLIGLALWAVFALGSPKIWWWPPKLVLLALGIGIALPIVLAARAALRARTRQCRVEFAGSRVTLWVAARPGAWRGEEFASASASASASSSANADASANTVERTSFAFRELDEFVWCATGDGARLELRSGERHTSLLVGIARPRPGLSAALPPLSRRVRAELAEAGLAEVSPRTPGRARVQPTPARPHPVLRFIRDAAPAASAHV</sequence>
<feature type="transmembrane region" description="Helical" evidence="2">
    <location>
        <begin position="59"/>
        <end position="77"/>
    </location>
</feature>
<dbReference type="EMBL" id="QYAD01000006">
    <property type="protein sequence ID" value="MBL3691050.1"/>
    <property type="molecule type" value="Genomic_DNA"/>
</dbReference>